<keyword evidence="4 7" id="KW-0812">Transmembrane</keyword>
<accession>A0A0P7YQZ5</accession>
<dbReference type="InterPro" id="IPR003400">
    <property type="entry name" value="ExbD"/>
</dbReference>
<dbReference type="GO" id="GO:0015031">
    <property type="term" value="P:protein transport"/>
    <property type="evidence" value="ECO:0007669"/>
    <property type="project" value="UniProtKB-KW"/>
</dbReference>
<proteinExistence type="inferred from homology"/>
<dbReference type="OrthoDB" id="8479787at2"/>
<keyword evidence="7" id="KW-0813">Transport</keyword>
<dbReference type="PATRIC" id="fig|1666912.4.peg.2180"/>
<evidence type="ECO:0000256" key="4">
    <source>
        <dbReference type="ARBA" id="ARBA00022692"/>
    </source>
</evidence>
<evidence type="ECO:0000256" key="6">
    <source>
        <dbReference type="ARBA" id="ARBA00023136"/>
    </source>
</evidence>
<dbReference type="RefSeq" id="WP_072245281.1">
    <property type="nucleotide sequence ID" value="NZ_FBYC01000004.1"/>
</dbReference>
<comment type="subcellular location">
    <subcellularLocation>
        <location evidence="1">Cell membrane</location>
        <topology evidence="1">Single-pass membrane protein</topology>
    </subcellularLocation>
    <subcellularLocation>
        <location evidence="7">Cell membrane</location>
        <topology evidence="7">Single-pass type II membrane protein</topology>
    </subcellularLocation>
</comment>
<evidence type="ECO:0000256" key="8">
    <source>
        <dbReference type="SAM" id="Phobius"/>
    </source>
</evidence>
<gene>
    <name evidence="10" type="primary">exbD</name>
    <name evidence="9" type="ORF">Ga0058931_0918</name>
    <name evidence="10" type="ORF">HLUCCA05_09990</name>
</gene>
<dbReference type="EMBL" id="LJSG01000011">
    <property type="protein sequence ID" value="KPP92716.1"/>
    <property type="molecule type" value="Genomic_DNA"/>
</dbReference>
<sequence>MDFAPASRPRAPRESVVPMINVVFLLLIFFLMTAQITAPDPVEVTLPNVSLADGPVPEGAAVLWLGPAGNLLAADGTAPDLAALDAAVTLRADADAPAAGLALALRELGQGGVRAVTLVARQGGG</sequence>
<feature type="transmembrane region" description="Helical" evidence="8">
    <location>
        <begin position="16"/>
        <end position="38"/>
    </location>
</feature>
<evidence type="ECO:0000313" key="12">
    <source>
        <dbReference type="Proteomes" id="UP000182045"/>
    </source>
</evidence>
<keyword evidence="5 8" id="KW-1133">Transmembrane helix</keyword>
<evidence type="ECO:0000313" key="10">
    <source>
        <dbReference type="EMBL" id="KPP92716.1"/>
    </source>
</evidence>
<evidence type="ECO:0000313" key="11">
    <source>
        <dbReference type="Proteomes" id="UP000050413"/>
    </source>
</evidence>
<dbReference type="AlphaFoldDB" id="A0A0P7YQZ5"/>
<evidence type="ECO:0000256" key="1">
    <source>
        <dbReference type="ARBA" id="ARBA00004162"/>
    </source>
</evidence>
<dbReference type="EMBL" id="FBYC01000004">
    <property type="protein sequence ID" value="CUX80211.1"/>
    <property type="molecule type" value="Genomic_DNA"/>
</dbReference>
<dbReference type="Proteomes" id="UP000182045">
    <property type="component" value="Unassembled WGS sequence"/>
</dbReference>
<reference evidence="9 12" key="2">
    <citation type="submission" date="2016-01" db="EMBL/GenBank/DDBJ databases">
        <authorList>
            <person name="Varghese N."/>
        </authorList>
    </citation>
    <scope>NUCLEOTIDE SEQUENCE [LARGE SCALE GENOMIC DNA]</scope>
    <source>
        <strain evidence="9 12">HL-91</strain>
    </source>
</reference>
<dbReference type="STRING" id="1666912.Ga0058931_0918"/>
<keyword evidence="3" id="KW-1003">Cell membrane</keyword>
<comment type="similarity">
    <text evidence="2 7">Belongs to the ExbD/TolR family.</text>
</comment>
<dbReference type="GO" id="GO:0022857">
    <property type="term" value="F:transmembrane transporter activity"/>
    <property type="evidence" value="ECO:0007669"/>
    <property type="project" value="InterPro"/>
</dbReference>
<evidence type="ECO:0000256" key="3">
    <source>
        <dbReference type="ARBA" id="ARBA00022475"/>
    </source>
</evidence>
<dbReference type="Proteomes" id="UP000050413">
    <property type="component" value="Unassembled WGS sequence"/>
</dbReference>
<keyword evidence="7" id="KW-0653">Protein transport</keyword>
<protein>
    <submittedName>
        <fullName evidence="9">Biopolymer transport protein ExbD</fullName>
    </submittedName>
    <submittedName>
        <fullName evidence="10">Outer membrane transport energization protein ExbD</fullName>
    </submittedName>
</protein>
<dbReference type="GO" id="GO:0005886">
    <property type="term" value="C:plasma membrane"/>
    <property type="evidence" value="ECO:0007669"/>
    <property type="project" value="UniProtKB-SubCell"/>
</dbReference>
<organism evidence="10 11">
    <name type="scientific">Roseibaca calidilacus</name>
    <dbReference type="NCBI Taxonomy" id="1666912"/>
    <lineage>
        <taxon>Bacteria</taxon>
        <taxon>Pseudomonadati</taxon>
        <taxon>Pseudomonadota</taxon>
        <taxon>Alphaproteobacteria</taxon>
        <taxon>Rhodobacterales</taxon>
        <taxon>Paracoccaceae</taxon>
        <taxon>Roseinatronobacter</taxon>
    </lineage>
</organism>
<name>A0A0P7YQZ5_9RHOB</name>
<reference evidence="10 11" key="1">
    <citation type="submission" date="2015-09" db="EMBL/GenBank/DDBJ databases">
        <title>Identification and resolution of microdiversity through metagenomic sequencing of parallel consortia.</title>
        <authorList>
            <person name="Nelson W.C."/>
            <person name="Romine M.F."/>
            <person name="Lindemann S.R."/>
        </authorList>
    </citation>
    <scope>NUCLEOTIDE SEQUENCE [LARGE SCALE GENOMIC DNA]</scope>
    <source>
        <strain evidence="10">HL-91</strain>
    </source>
</reference>
<comment type="caution">
    <text evidence="10">The sequence shown here is derived from an EMBL/GenBank/DDBJ whole genome shotgun (WGS) entry which is preliminary data.</text>
</comment>
<evidence type="ECO:0000256" key="2">
    <source>
        <dbReference type="ARBA" id="ARBA00005811"/>
    </source>
</evidence>
<keyword evidence="6 8" id="KW-0472">Membrane</keyword>
<keyword evidence="12" id="KW-1185">Reference proteome</keyword>
<dbReference type="Pfam" id="PF02472">
    <property type="entry name" value="ExbD"/>
    <property type="match status" value="1"/>
</dbReference>
<evidence type="ECO:0000313" key="9">
    <source>
        <dbReference type="EMBL" id="CUX80211.1"/>
    </source>
</evidence>
<evidence type="ECO:0000256" key="5">
    <source>
        <dbReference type="ARBA" id="ARBA00022989"/>
    </source>
</evidence>
<evidence type="ECO:0000256" key="7">
    <source>
        <dbReference type="RuleBase" id="RU003879"/>
    </source>
</evidence>